<dbReference type="InterPro" id="IPR005119">
    <property type="entry name" value="LysR_subst-bd"/>
</dbReference>
<dbReference type="Gene3D" id="1.10.10.10">
    <property type="entry name" value="Winged helix-like DNA-binding domain superfamily/Winged helix DNA-binding domain"/>
    <property type="match status" value="1"/>
</dbReference>
<name>A0A560GCX6_9PROT</name>
<dbReference type="SUPFAM" id="SSF46785">
    <property type="entry name" value="Winged helix' DNA-binding domain"/>
    <property type="match status" value="1"/>
</dbReference>
<accession>A0A560GCX6</accession>
<dbReference type="AlphaFoldDB" id="A0A560GCX6"/>
<dbReference type="FunFam" id="1.10.10.10:FF:000001">
    <property type="entry name" value="LysR family transcriptional regulator"/>
    <property type="match status" value="1"/>
</dbReference>
<dbReference type="SUPFAM" id="SSF53850">
    <property type="entry name" value="Periplasmic binding protein-like II"/>
    <property type="match status" value="1"/>
</dbReference>
<dbReference type="GO" id="GO:0003677">
    <property type="term" value="F:DNA binding"/>
    <property type="evidence" value="ECO:0007669"/>
    <property type="project" value="UniProtKB-KW"/>
</dbReference>
<dbReference type="PRINTS" id="PR00039">
    <property type="entry name" value="HTHLYSR"/>
</dbReference>
<dbReference type="PANTHER" id="PTHR30579">
    <property type="entry name" value="TRANSCRIPTIONAL REGULATOR"/>
    <property type="match status" value="1"/>
</dbReference>
<dbReference type="InterPro" id="IPR050176">
    <property type="entry name" value="LTTR"/>
</dbReference>
<reference evidence="6 7" key="1">
    <citation type="submission" date="2019-06" db="EMBL/GenBank/DDBJ databases">
        <title>Genomic Encyclopedia of Type Strains, Phase IV (KMG-V): Genome sequencing to study the core and pangenomes of soil and plant-associated prokaryotes.</title>
        <authorList>
            <person name="Whitman W."/>
        </authorList>
    </citation>
    <scope>NUCLEOTIDE SEQUENCE [LARGE SCALE GENOMIC DNA]</scope>
    <source>
        <strain evidence="6 7">BR 11865</strain>
    </source>
</reference>
<proteinExistence type="inferred from homology"/>
<feature type="domain" description="HTH lysR-type" evidence="5">
    <location>
        <begin position="4"/>
        <end position="61"/>
    </location>
</feature>
<sequence>MTVFDLNQLQTFLAVADARHFTAAGAALGISQSTVSQHIRRLEAACGRQLFERDTHTVVLTADGTVLAELARDIVGLSRQAADYFTDSAPRGRVRLGVSDDLTLTRLADLLRDVGRANPTLSVELTVGLTSLLYQKLDAGRLDLVFAKRQPGDDRGILIHRERLAWLAHRELALGADEAVPLVLYPTSSITSTLAMEALNGARRPWFVACSSETLAGLRAGAQAGLGVMAQSPLLMRAPGSDLVEVDGRAALPPLGEVEFVVLGRSRRLQGAPAALADLIIKKGPGLWA</sequence>
<organism evidence="6 7">
    <name type="scientific">Nitrospirillum amazonense</name>
    <dbReference type="NCBI Taxonomy" id="28077"/>
    <lineage>
        <taxon>Bacteria</taxon>
        <taxon>Pseudomonadati</taxon>
        <taxon>Pseudomonadota</taxon>
        <taxon>Alphaproteobacteria</taxon>
        <taxon>Rhodospirillales</taxon>
        <taxon>Azospirillaceae</taxon>
        <taxon>Nitrospirillum</taxon>
    </lineage>
</organism>
<keyword evidence="7" id="KW-1185">Reference proteome</keyword>
<keyword evidence="4" id="KW-0804">Transcription</keyword>
<dbReference type="PANTHER" id="PTHR30579:SF7">
    <property type="entry name" value="HTH-TYPE TRANSCRIPTIONAL REGULATOR LRHA-RELATED"/>
    <property type="match status" value="1"/>
</dbReference>
<dbReference type="EMBL" id="VITO01000001">
    <property type="protein sequence ID" value="TWB31671.1"/>
    <property type="molecule type" value="Genomic_DNA"/>
</dbReference>
<evidence type="ECO:0000256" key="2">
    <source>
        <dbReference type="ARBA" id="ARBA00023015"/>
    </source>
</evidence>
<comment type="caution">
    <text evidence="6">The sequence shown here is derived from an EMBL/GenBank/DDBJ whole genome shotgun (WGS) entry which is preliminary data.</text>
</comment>
<dbReference type="InterPro" id="IPR000847">
    <property type="entry name" value="LysR_HTH_N"/>
</dbReference>
<evidence type="ECO:0000256" key="4">
    <source>
        <dbReference type="ARBA" id="ARBA00023163"/>
    </source>
</evidence>
<dbReference type="GO" id="GO:0003700">
    <property type="term" value="F:DNA-binding transcription factor activity"/>
    <property type="evidence" value="ECO:0007669"/>
    <property type="project" value="InterPro"/>
</dbReference>
<dbReference type="Pfam" id="PF00126">
    <property type="entry name" value="HTH_1"/>
    <property type="match status" value="1"/>
</dbReference>
<gene>
    <name evidence="6" type="ORF">FBZ88_10141</name>
</gene>
<dbReference type="Proteomes" id="UP000316545">
    <property type="component" value="Unassembled WGS sequence"/>
</dbReference>
<dbReference type="Gene3D" id="3.40.190.10">
    <property type="entry name" value="Periplasmic binding protein-like II"/>
    <property type="match status" value="2"/>
</dbReference>
<keyword evidence="3 6" id="KW-0238">DNA-binding</keyword>
<keyword evidence="2" id="KW-0805">Transcription regulation</keyword>
<dbReference type="InterPro" id="IPR036390">
    <property type="entry name" value="WH_DNA-bd_sf"/>
</dbReference>
<evidence type="ECO:0000256" key="1">
    <source>
        <dbReference type="ARBA" id="ARBA00009437"/>
    </source>
</evidence>
<evidence type="ECO:0000313" key="6">
    <source>
        <dbReference type="EMBL" id="TWB31671.1"/>
    </source>
</evidence>
<comment type="similarity">
    <text evidence="1">Belongs to the LysR transcriptional regulatory family.</text>
</comment>
<dbReference type="InterPro" id="IPR036388">
    <property type="entry name" value="WH-like_DNA-bd_sf"/>
</dbReference>
<evidence type="ECO:0000313" key="7">
    <source>
        <dbReference type="Proteomes" id="UP000316545"/>
    </source>
</evidence>
<dbReference type="PROSITE" id="PS50931">
    <property type="entry name" value="HTH_LYSR"/>
    <property type="match status" value="1"/>
</dbReference>
<evidence type="ECO:0000256" key="3">
    <source>
        <dbReference type="ARBA" id="ARBA00023125"/>
    </source>
</evidence>
<dbReference type="Pfam" id="PF03466">
    <property type="entry name" value="LysR_substrate"/>
    <property type="match status" value="1"/>
</dbReference>
<protein>
    <submittedName>
        <fullName evidence="6">DNA-binding transcriptional LysR family regulator</fullName>
    </submittedName>
</protein>
<evidence type="ECO:0000259" key="5">
    <source>
        <dbReference type="PROSITE" id="PS50931"/>
    </source>
</evidence>